<dbReference type="InterPro" id="IPR026960">
    <property type="entry name" value="RVT-Znf"/>
</dbReference>
<gene>
    <name evidence="3" type="ORF">Bca52824_044976</name>
</gene>
<dbReference type="EMBL" id="JAAMPC010000010">
    <property type="protein sequence ID" value="KAG2285372.1"/>
    <property type="molecule type" value="Genomic_DNA"/>
</dbReference>
<keyword evidence="4" id="KW-1185">Reference proteome</keyword>
<dbReference type="Proteomes" id="UP000886595">
    <property type="component" value="Unassembled WGS sequence"/>
</dbReference>
<reference evidence="3 4" key="1">
    <citation type="submission" date="2020-02" db="EMBL/GenBank/DDBJ databases">
        <authorList>
            <person name="Ma Q."/>
            <person name="Huang Y."/>
            <person name="Song X."/>
            <person name="Pei D."/>
        </authorList>
    </citation>
    <scope>NUCLEOTIDE SEQUENCE [LARGE SCALE GENOMIC DNA]</scope>
    <source>
        <strain evidence="3">Sxm20200214</strain>
        <tissue evidence="3">Leaf</tissue>
    </source>
</reference>
<dbReference type="PANTHER" id="PTHR33116:SF78">
    <property type="entry name" value="OS12G0587133 PROTEIN"/>
    <property type="match status" value="1"/>
</dbReference>
<keyword evidence="1" id="KW-0472">Membrane</keyword>
<feature type="transmembrane region" description="Helical" evidence="1">
    <location>
        <begin position="20"/>
        <end position="38"/>
    </location>
</feature>
<evidence type="ECO:0000313" key="3">
    <source>
        <dbReference type="EMBL" id="KAG2285372.1"/>
    </source>
</evidence>
<dbReference type="Pfam" id="PF13966">
    <property type="entry name" value="zf-RVT"/>
    <property type="match status" value="1"/>
</dbReference>
<accession>A0A8X7RCX2</accession>
<protein>
    <recommendedName>
        <fullName evidence="2">Reverse transcriptase zinc-binding domain-containing protein</fullName>
    </recommendedName>
</protein>
<feature type="domain" description="Reverse transcriptase zinc-binding" evidence="2">
    <location>
        <begin position="290"/>
        <end position="357"/>
    </location>
</feature>
<comment type="caution">
    <text evidence="3">The sequence shown here is derived from an EMBL/GenBank/DDBJ whole genome shotgun (WGS) entry which is preliminary data.</text>
</comment>
<organism evidence="3 4">
    <name type="scientific">Brassica carinata</name>
    <name type="common">Ethiopian mustard</name>
    <name type="synonym">Abyssinian cabbage</name>
    <dbReference type="NCBI Taxonomy" id="52824"/>
    <lineage>
        <taxon>Eukaryota</taxon>
        <taxon>Viridiplantae</taxon>
        <taxon>Streptophyta</taxon>
        <taxon>Embryophyta</taxon>
        <taxon>Tracheophyta</taxon>
        <taxon>Spermatophyta</taxon>
        <taxon>Magnoliopsida</taxon>
        <taxon>eudicotyledons</taxon>
        <taxon>Gunneridae</taxon>
        <taxon>Pentapetalae</taxon>
        <taxon>rosids</taxon>
        <taxon>malvids</taxon>
        <taxon>Brassicales</taxon>
        <taxon>Brassicaceae</taxon>
        <taxon>Brassiceae</taxon>
        <taxon>Brassica</taxon>
    </lineage>
</organism>
<keyword evidence="1" id="KW-1133">Transmembrane helix</keyword>
<evidence type="ECO:0000313" key="4">
    <source>
        <dbReference type="Proteomes" id="UP000886595"/>
    </source>
</evidence>
<sequence>MNRDKTQLFYAGLSQDKTNALSAYGFSVGSLPIHYLGLPLMHLKLKIAEYAPLMDKLHSRFTSWAAKSLSFDGRCLLIKIVITGTVNFWISTFQLPKSCVKKIESLYSRFLWSGSLDKHPNVKVSWTTACLPKLEGGIGLRSFRKWNLTLTMRLVWLLFSGSDSLWVAWHRTYNCRSSYHFWSQDELPSHSWNWRYILRLRELVSNFLISEVKNGYSTSFWFDNWCPLGPLIDIFGREGTRNLRVHIDVSVADACNAQGWSLPHPRSDQEVALHSFLTSIPLPSLASDSDTEKHIWFSGATPKHAFHNWVTNVNKLPTRSRLASWGMQIPTTCCVCSSQPETRDHLMLTCPYATLIWTEVRRRMRTTVPLFTDWSQLIQWSSTSTVTAPFGLRYMATAKYTCMLHNHNLVPVMVLFKDINRQVINSIYALRNMKKFKPLMLLWLI</sequence>
<dbReference type="OrthoDB" id="1088187at2759"/>
<keyword evidence="1" id="KW-0812">Transmembrane</keyword>
<evidence type="ECO:0000256" key="1">
    <source>
        <dbReference type="SAM" id="Phobius"/>
    </source>
</evidence>
<name>A0A8X7RCX2_BRACI</name>
<proteinExistence type="predicted"/>
<dbReference type="PANTHER" id="PTHR33116">
    <property type="entry name" value="REVERSE TRANSCRIPTASE ZINC-BINDING DOMAIN-CONTAINING PROTEIN-RELATED-RELATED"/>
    <property type="match status" value="1"/>
</dbReference>
<evidence type="ECO:0000259" key="2">
    <source>
        <dbReference type="Pfam" id="PF13966"/>
    </source>
</evidence>
<dbReference type="AlphaFoldDB" id="A0A8X7RCX2"/>